<protein>
    <submittedName>
        <fullName evidence="1">Regulator of protease activity HflC (Stomatin/prohibitin superfamily)</fullName>
    </submittedName>
</protein>
<dbReference type="RefSeq" id="WP_179780619.1">
    <property type="nucleotide sequence ID" value="NZ_JACCHK010000001.1"/>
</dbReference>
<dbReference type="EMBL" id="JACCHK010000001">
    <property type="protein sequence ID" value="NYH42932.1"/>
    <property type="molecule type" value="Genomic_DNA"/>
</dbReference>
<sequence length="94" mass="10391">MTKKIAISVPDDVAERLAEEANVSAFITDSVRQRMASERTRRALRQVGFRLTDEGLAEAGRKLDEAHAKITPELRSKAAALLAEASRGRMVIRD</sequence>
<evidence type="ECO:0000313" key="1">
    <source>
        <dbReference type="EMBL" id="NYH42932.1"/>
    </source>
</evidence>
<dbReference type="GO" id="GO:0006508">
    <property type="term" value="P:proteolysis"/>
    <property type="evidence" value="ECO:0007669"/>
    <property type="project" value="UniProtKB-KW"/>
</dbReference>
<keyword evidence="2" id="KW-1185">Reference proteome</keyword>
<proteinExistence type="predicted"/>
<keyword evidence="1" id="KW-0645">Protease</keyword>
<organism evidence="1 2">
    <name type="scientific">Micromonospora jinlongensis</name>
    <dbReference type="NCBI Taxonomy" id="1287877"/>
    <lineage>
        <taxon>Bacteria</taxon>
        <taxon>Bacillati</taxon>
        <taxon>Actinomycetota</taxon>
        <taxon>Actinomycetes</taxon>
        <taxon>Micromonosporales</taxon>
        <taxon>Micromonosporaceae</taxon>
        <taxon>Micromonospora</taxon>
    </lineage>
</organism>
<dbReference type="Proteomes" id="UP000523545">
    <property type="component" value="Unassembled WGS sequence"/>
</dbReference>
<keyword evidence="1" id="KW-0378">Hydrolase</keyword>
<name>A0A7Y9X0F6_9ACTN</name>
<comment type="caution">
    <text evidence="1">The sequence shown here is derived from an EMBL/GenBank/DDBJ whole genome shotgun (WGS) entry which is preliminary data.</text>
</comment>
<dbReference type="AlphaFoldDB" id="A0A7Y9X0F6"/>
<gene>
    <name evidence="1" type="ORF">HNR22_002659</name>
</gene>
<evidence type="ECO:0000313" key="2">
    <source>
        <dbReference type="Proteomes" id="UP000523545"/>
    </source>
</evidence>
<dbReference type="GO" id="GO:0008233">
    <property type="term" value="F:peptidase activity"/>
    <property type="evidence" value="ECO:0007669"/>
    <property type="project" value="UniProtKB-KW"/>
</dbReference>
<accession>A0A7Y9X0F6</accession>
<reference evidence="1 2" key="1">
    <citation type="submission" date="2020-07" db="EMBL/GenBank/DDBJ databases">
        <title>Sequencing the genomes of 1000 actinobacteria strains.</title>
        <authorList>
            <person name="Klenk H.-P."/>
        </authorList>
    </citation>
    <scope>NUCLEOTIDE SEQUENCE [LARGE SCALE GENOMIC DNA]</scope>
    <source>
        <strain evidence="1 2">DSM 45876</strain>
    </source>
</reference>